<dbReference type="GO" id="GO:0008270">
    <property type="term" value="F:zinc ion binding"/>
    <property type="evidence" value="ECO:0007669"/>
    <property type="project" value="UniProtKB-KW"/>
</dbReference>
<dbReference type="Gene3D" id="3.30.160.60">
    <property type="entry name" value="Classic Zinc Finger"/>
    <property type="match status" value="1"/>
</dbReference>
<dbReference type="AlphaFoldDB" id="A0AAN6Y7J1"/>
<feature type="domain" description="C2H2-type" evidence="10">
    <location>
        <begin position="60"/>
        <end position="86"/>
    </location>
</feature>
<organism evidence="11 12">
    <name type="scientific">Rhypophila decipiens</name>
    <dbReference type="NCBI Taxonomy" id="261697"/>
    <lineage>
        <taxon>Eukaryota</taxon>
        <taxon>Fungi</taxon>
        <taxon>Dikarya</taxon>
        <taxon>Ascomycota</taxon>
        <taxon>Pezizomycotina</taxon>
        <taxon>Sordariomycetes</taxon>
        <taxon>Sordariomycetidae</taxon>
        <taxon>Sordariales</taxon>
        <taxon>Naviculisporaceae</taxon>
        <taxon>Rhypophila</taxon>
    </lineage>
</organism>
<evidence type="ECO:0000256" key="2">
    <source>
        <dbReference type="ARBA" id="ARBA00022723"/>
    </source>
</evidence>
<keyword evidence="12" id="KW-1185">Reference proteome</keyword>
<evidence type="ECO:0000256" key="6">
    <source>
        <dbReference type="ARBA" id="ARBA00023163"/>
    </source>
</evidence>
<evidence type="ECO:0000256" key="7">
    <source>
        <dbReference type="ARBA" id="ARBA00023242"/>
    </source>
</evidence>
<evidence type="ECO:0000256" key="3">
    <source>
        <dbReference type="ARBA" id="ARBA00022771"/>
    </source>
</evidence>
<evidence type="ECO:0000256" key="1">
    <source>
        <dbReference type="ARBA" id="ARBA00004123"/>
    </source>
</evidence>
<evidence type="ECO:0000256" key="8">
    <source>
        <dbReference type="PROSITE-ProRule" id="PRU00042"/>
    </source>
</evidence>
<comment type="caution">
    <text evidence="11">The sequence shown here is derived from an EMBL/GenBank/DDBJ whole genome shotgun (WGS) entry which is preliminary data.</text>
</comment>
<protein>
    <recommendedName>
        <fullName evidence="10">C2H2-type domain-containing protein</fullName>
    </recommendedName>
</protein>
<evidence type="ECO:0000256" key="4">
    <source>
        <dbReference type="ARBA" id="ARBA00022833"/>
    </source>
</evidence>
<dbReference type="PANTHER" id="PTHR46179">
    <property type="entry name" value="ZINC FINGER PROTEIN"/>
    <property type="match status" value="1"/>
</dbReference>
<dbReference type="PANTHER" id="PTHR46179:SF13">
    <property type="entry name" value="C2H2-TYPE DOMAIN-CONTAINING PROTEIN"/>
    <property type="match status" value="1"/>
</dbReference>
<reference evidence="11" key="2">
    <citation type="submission" date="2023-05" db="EMBL/GenBank/DDBJ databases">
        <authorList>
            <consortium name="Lawrence Berkeley National Laboratory"/>
            <person name="Steindorff A."/>
            <person name="Hensen N."/>
            <person name="Bonometti L."/>
            <person name="Westerberg I."/>
            <person name="Brannstrom I.O."/>
            <person name="Guillou S."/>
            <person name="Cros-Aarteil S."/>
            <person name="Calhoun S."/>
            <person name="Haridas S."/>
            <person name="Kuo A."/>
            <person name="Mondo S."/>
            <person name="Pangilinan J."/>
            <person name="Riley R."/>
            <person name="Labutti K."/>
            <person name="Andreopoulos B."/>
            <person name="Lipzen A."/>
            <person name="Chen C."/>
            <person name="Yanf M."/>
            <person name="Daum C."/>
            <person name="Ng V."/>
            <person name="Clum A."/>
            <person name="Ohm R."/>
            <person name="Martin F."/>
            <person name="Silar P."/>
            <person name="Natvig D."/>
            <person name="Lalanne C."/>
            <person name="Gautier V."/>
            <person name="Ament-Velasquez S.L."/>
            <person name="Kruys A."/>
            <person name="Hutchinson M.I."/>
            <person name="Powell A.J."/>
            <person name="Barry K."/>
            <person name="Miller A.N."/>
            <person name="Grigoriev I.V."/>
            <person name="Debuchy R."/>
            <person name="Gladieux P."/>
            <person name="Thoren M.H."/>
            <person name="Johannesson H."/>
        </authorList>
    </citation>
    <scope>NUCLEOTIDE SEQUENCE</scope>
    <source>
        <strain evidence="11">PSN293</strain>
    </source>
</reference>
<keyword evidence="3 8" id="KW-0863">Zinc-finger</keyword>
<dbReference type="Proteomes" id="UP001301769">
    <property type="component" value="Unassembled WGS sequence"/>
</dbReference>
<accession>A0AAN6Y7J1</accession>
<proteinExistence type="predicted"/>
<keyword evidence="2" id="KW-0479">Metal-binding</keyword>
<keyword evidence="6" id="KW-0804">Transcription</keyword>
<gene>
    <name evidence="11" type="ORF">QBC37DRAFT_422681</name>
</gene>
<dbReference type="GO" id="GO:0006357">
    <property type="term" value="P:regulation of transcription by RNA polymerase II"/>
    <property type="evidence" value="ECO:0007669"/>
    <property type="project" value="TreeGrafter"/>
</dbReference>
<evidence type="ECO:0000313" key="12">
    <source>
        <dbReference type="Proteomes" id="UP001301769"/>
    </source>
</evidence>
<keyword evidence="5" id="KW-0805">Transcription regulation</keyword>
<name>A0AAN6Y7J1_9PEZI</name>
<dbReference type="InterPro" id="IPR013087">
    <property type="entry name" value="Znf_C2H2_type"/>
</dbReference>
<sequence length="152" mass="16892">MGLASALPQQIVQNPTPPTLGTEITGDSGSNTCAHTNCGMHFPSRAKLNDHARKEGHRAFRCHCGSAFTRSDALTRHAKGHSPKQSVQIRCHLCVTHKPDQVFNRRDNLRQHLEVWHRLEGSWLDLHTALEVDTALVANNTPLFPVLYSSTL</sequence>
<dbReference type="GO" id="GO:0005634">
    <property type="term" value="C:nucleus"/>
    <property type="evidence" value="ECO:0007669"/>
    <property type="project" value="UniProtKB-SubCell"/>
</dbReference>
<evidence type="ECO:0000313" key="11">
    <source>
        <dbReference type="EMBL" id="KAK4213583.1"/>
    </source>
</evidence>
<dbReference type="EMBL" id="MU858106">
    <property type="protein sequence ID" value="KAK4213583.1"/>
    <property type="molecule type" value="Genomic_DNA"/>
</dbReference>
<dbReference type="SMART" id="SM00355">
    <property type="entry name" value="ZnF_C2H2"/>
    <property type="match status" value="3"/>
</dbReference>
<reference evidence="11" key="1">
    <citation type="journal article" date="2023" name="Mol. Phylogenet. Evol.">
        <title>Genome-scale phylogeny and comparative genomics of the fungal order Sordariales.</title>
        <authorList>
            <person name="Hensen N."/>
            <person name="Bonometti L."/>
            <person name="Westerberg I."/>
            <person name="Brannstrom I.O."/>
            <person name="Guillou S."/>
            <person name="Cros-Aarteil S."/>
            <person name="Calhoun S."/>
            <person name="Haridas S."/>
            <person name="Kuo A."/>
            <person name="Mondo S."/>
            <person name="Pangilinan J."/>
            <person name="Riley R."/>
            <person name="LaButti K."/>
            <person name="Andreopoulos B."/>
            <person name="Lipzen A."/>
            <person name="Chen C."/>
            <person name="Yan M."/>
            <person name="Daum C."/>
            <person name="Ng V."/>
            <person name="Clum A."/>
            <person name="Steindorff A."/>
            <person name="Ohm R.A."/>
            <person name="Martin F."/>
            <person name="Silar P."/>
            <person name="Natvig D.O."/>
            <person name="Lalanne C."/>
            <person name="Gautier V."/>
            <person name="Ament-Velasquez S.L."/>
            <person name="Kruys A."/>
            <person name="Hutchinson M.I."/>
            <person name="Powell A.J."/>
            <person name="Barry K."/>
            <person name="Miller A.N."/>
            <person name="Grigoriev I.V."/>
            <person name="Debuchy R."/>
            <person name="Gladieux P."/>
            <person name="Hiltunen Thoren M."/>
            <person name="Johannesson H."/>
        </authorList>
    </citation>
    <scope>NUCLEOTIDE SEQUENCE</scope>
    <source>
        <strain evidence="11">PSN293</strain>
    </source>
</reference>
<feature type="region of interest" description="Disordered" evidence="9">
    <location>
        <begin position="1"/>
        <end position="27"/>
    </location>
</feature>
<keyword evidence="7" id="KW-0539">Nucleus</keyword>
<evidence type="ECO:0000259" key="10">
    <source>
        <dbReference type="PROSITE" id="PS50157"/>
    </source>
</evidence>
<dbReference type="InterPro" id="IPR051061">
    <property type="entry name" value="Zinc_finger_trans_reg"/>
</dbReference>
<dbReference type="PROSITE" id="PS50157">
    <property type="entry name" value="ZINC_FINGER_C2H2_2"/>
    <property type="match status" value="1"/>
</dbReference>
<keyword evidence="4" id="KW-0862">Zinc</keyword>
<evidence type="ECO:0000256" key="9">
    <source>
        <dbReference type="SAM" id="MobiDB-lite"/>
    </source>
</evidence>
<evidence type="ECO:0000256" key="5">
    <source>
        <dbReference type="ARBA" id="ARBA00023015"/>
    </source>
</evidence>
<comment type="subcellular location">
    <subcellularLocation>
        <location evidence="1">Nucleus</location>
    </subcellularLocation>
</comment>